<name>A0A859FIC8_9BACI</name>
<dbReference type="RefSeq" id="WP_176009939.1">
    <property type="nucleotide sequence ID" value="NZ_CP041372.2"/>
</dbReference>
<proteinExistence type="predicted"/>
<feature type="domain" description="DUF5659" evidence="1">
    <location>
        <begin position="6"/>
        <end position="57"/>
    </location>
</feature>
<evidence type="ECO:0000313" key="2">
    <source>
        <dbReference type="EMBL" id="QKS71956.1"/>
    </source>
</evidence>
<dbReference type="InterPro" id="IPR043718">
    <property type="entry name" value="DUF5659"/>
</dbReference>
<reference evidence="3" key="1">
    <citation type="submission" date="2019-07" db="EMBL/GenBank/DDBJ databases">
        <title>Bacillus alkalisoli sp. nov. isolated from saline soil.</title>
        <authorList>
            <person name="Sun J.-Q."/>
            <person name="Xu L."/>
        </authorList>
    </citation>
    <scope>NUCLEOTIDE SEQUENCE [LARGE SCALE GENOMIC DNA]</scope>
    <source>
        <strain evidence="3">M4U3P1</strain>
    </source>
</reference>
<sequence>MEGKVVVFSRRVANALIENGHPIREIQASFRQKDKLVFIFEDCDEVQAILTKFRRKKEMA</sequence>
<keyword evidence="3" id="KW-1185">Reference proteome</keyword>
<gene>
    <name evidence="2" type="ORF">FLK61_35405</name>
</gene>
<protein>
    <recommendedName>
        <fullName evidence="1">DUF5659 domain-containing protein</fullName>
    </recommendedName>
</protein>
<dbReference type="Pfam" id="PF18903">
    <property type="entry name" value="DUF5659"/>
    <property type="match status" value="1"/>
</dbReference>
<evidence type="ECO:0000313" key="3">
    <source>
        <dbReference type="Proteomes" id="UP000318138"/>
    </source>
</evidence>
<dbReference type="EMBL" id="CP041372">
    <property type="protein sequence ID" value="QKS71956.1"/>
    <property type="molecule type" value="Genomic_DNA"/>
</dbReference>
<evidence type="ECO:0000259" key="1">
    <source>
        <dbReference type="Pfam" id="PF18903"/>
    </source>
</evidence>
<organism evidence="2 3">
    <name type="scientific">Paenalkalicoccus suaedae</name>
    <dbReference type="NCBI Taxonomy" id="2592382"/>
    <lineage>
        <taxon>Bacteria</taxon>
        <taxon>Bacillati</taxon>
        <taxon>Bacillota</taxon>
        <taxon>Bacilli</taxon>
        <taxon>Bacillales</taxon>
        <taxon>Bacillaceae</taxon>
        <taxon>Paenalkalicoccus</taxon>
    </lineage>
</organism>
<dbReference type="KEGG" id="psua:FLK61_35405"/>
<accession>A0A859FIC8</accession>
<dbReference type="Proteomes" id="UP000318138">
    <property type="component" value="Chromosome"/>
</dbReference>
<dbReference type="AlphaFoldDB" id="A0A859FIC8"/>